<dbReference type="Gene3D" id="1.10.260.40">
    <property type="entry name" value="lambda repressor-like DNA-binding domains"/>
    <property type="match status" value="1"/>
</dbReference>
<dbReference type="RefSeq" id="WP_036530677.1">
    <property type="nucleotide sequence ID" value="NZ_JFYZ01000069.1"/>
</dbReference>
<dbReference type="Pfam" id="PF13560">
    <property type="entry name" value="HTH_31"/>
    <property type="match status" value="1"/>
</dbReference>
<dbReference type="SMART" id="SM00530">
    <property type="entry name" value="HTH_XRE"/>
    <property type="match status" value="1"/>
</dbReference>
<gene>
    <name evidence="5" type="ORF">BV97_05494</name>
</gene>
<dbReference type="eggNOG" id="COG2944">
    <property type="taxonomic scope" value="Bacteria"/>
</dbReference>
<keyword evidence="2 5" id="KW-0238">DNA-binding</keyword>
<sequence length="107" mass="11869">MATKRKYKSDAFESIHSTAEAFHSVGVIDKATMRHFDESCLTTPPAIAPAEIKRLRERNKVSQPVFARYLNTSESTVEKWETGAKKPSGAALKLLSIVEKHGIQILA</sequence>
<dbReference type="GO" id="GO:0003677">
    <property type="term" value="F:DNA binding"/>
    <property type="evidence" value="ECO:0007669"/>
    <property type="project" value="UniProtKB-KW"/>
</dbReference>
<evidence type="ECO:0000259" key="4">
    <source>
        <dbReference type="PROSITE" id="PS50943"/>
    </source>
</evidence>
<feature type="domain" description="HTH cro/C1-type" evidence="4">
    <location>
        <begin position="52"/>
        <end position="96"/>
    </location>
</feature>
<dbReference type="Proteomes" id="UP000024329">
    <property type="component" value="Unassembled WGS sequence"/>
</dbReference>
<comment type="caution">
    <text evidence="5">The sequence shown here is derived from an EMBL/GenBank/DDBJ whole genome shotgun (WGS) entry which is preliminary data.</text>
</comment>
<proteinExistence type="predicted"/>
<evidence type="ECO:0000313" key="5">
    <source>
        <dbReference type="EMBL" id="EZP70170.1"/>
    </source>
</evidence>
<organism evidence="5 6">
    <name type="scientific">Novosphingobium resinovorum</name>
    <dbReference type="NCBI Taxonomy" id="158500"/>
    <lineage>
        <taxon>Bacteria</taxon>
        <taxon>Pseudomonadati</taxon>
        <taxon>Pseudomonadota</taxon>
        <taxon>Alphaproteobacteria</taxon>
        <taxon>Sphingomonadales</taxon>
        <taxon>Sphingomonadaceae</taxon>
        <taxon>Novosphingobium</taxon>
    </lineage>
</organism>
<protein>
    <submittedName>
        <fullName evidence="5">Putative DNA-binding protein</fullName>
    </submittedName>
</protein>
<dbReference type="PATRIC" id="fig|158500.4.peg.5568"/>
<evidence type="ECO:0000256" key="1">
    <source>
        <dbReference type="ARBA" id="ARBA00023015"/>
    </source>
</evidence>
<dbReference type="SUPFAM" id="SSF47413">
    <property type="entry name" value="lambda repressor-like DNA-binding domains"/>
    <property type="match status" value="1"/>
</dbReference>
<dbReference type="AlphaFoldDB" id="A0A031JBU6"/>
<name>A0A031JBU6_9SPHN</name>
<accession>A0A031JBU6</accession>
<evidence type="ECO:0000256" key="2">
    <source>
        <dbReference type="ARBA" id="ARBA00023125"/>
    </source>
</evidence>
<evidence type="ECO:0000256" key="3">
    <source>
        <dbReference type="ARBA" id="ARBA00023163"/>
    </source>
</evidence>
<dbReference type="PANTHER" id="PTHR36511:SF3">
    <property type="entry name" value="ANTITOXIN HIGA-2"/>
    <property type="match status" value="1"/>
</dbReference>
<dbReference type="PANTHER" id="PTHR36511">
    <property type="entry name" value="MERR FAMILY BACTERIAL REGULATORY PROTEIN"/>
    <property type="match status" value="1"/>
</dbReference>
<reference evidence="5 6" key="1">
    <citation type="submission" date="2014-03" db="EMBL/GenBank/DDBJ databases">
        <title>Whole genome sequence of Novosphingobium resinovorum KF1.</title>
        <authorList>
            <person name="Gan H.M."/>
            <person name="Gan H.Y."/>
            <person name="Chew T.H."/>
            <person name="Savka M.A."/>
        </authorList>
    </citation>
    <scope>NUCLEOTIDE SEQUENCE [LARGE SCALE GENOMIC DNA]</scope>
    <source>
        <strain evidence="5 6">KF1</strain>
    </source>
</reference>
<dbReference type="CDD" id="cd00093">
    <property type="entry name" value="HTH_XRE"/>
    <property type="match status" value="1"/>
</dbReference>
<keyword evidence="1" id="KW-0805">Transcription regulation</keyword>
<keyword evidence="3" id="KW-0804">Transcription</keyword>
<dbReference type="EMBL" id="JFYZ01000069">
    <property type="protein sequence ID" value="EZP70170.1"/>
    <property type="molecule type" value="Genomic_DNA"/>
</dbReference>
<dbReference type="InterPro" id="IPR010982">
    <property type="entry name" value="Lambda_DNA-bd_dom_sf"/>
</dbReference>
<dbReference type="PROSITE" id="PS50943">
    <property type="entry name" value="HTH_CROC1"/>
    <property type="match status" value="1"/>
</dbReference>
<evidence type="ECO:0000313" key="6">
    <source>
        <dbReference type="Proteomes" id="UP000024329"/>
    </source>
</evidence>
<dbReference type="InterPro" id="IPR052359">
    <property type="entry name" value="HTH-type_reg/antitoxin"/>
</dbReference>
<dbReference type="InterPro" id="IPR001387">
    <property type="entry name" value="Cro/C1-type_HTH"/>
</dbReference>